<gene>
    <name evidence="4" type="ORF">SFMTTN_2364</name>
</gene>
<dbReference type="PANTHER" id="PTHR30328:SF54">
    <property type="entry name" value="HTH-TYPE TRANSCRIPTIONAL REPRESSOR SCO4008"/>
    <property type="match status" value="1"/>
</dbReference>
<dbReference type="InterPro" id="IPR013573">
    <property type="entry name" value="Tscrpt_reg_YcdC_C"/>
</dbReference>
<dbReference type="Gene3D" id="1.10.357.10">
    <property type="entry name" value="Tetracycline Repressor, domain 2"/>
    <property type="match status" value="1"/>
</dbReference>
<evidence type="ECO:0000313" key="4">
    <source>
        <dbReference type="EMBL" id="GBL46549.1"/>
    </source>
</evidence>
<dbReference type="GO" id="GO:0003677">
    <property type="term" value="F:DNA binding"/>
    <property type="evidence" value="ECO:0007669"/>
    <property type="project" value="UniProtKB-UniRule"/>
</dbReference>
<dbReference type="PROSITE" id="PS50977">
    <property type="entry name" value="HTH_TETR_2"/>
    <property type="match status" value="1"/>
</dbReference>
<dbReference type="Pfam" id="PF08362">
    <property type="entry name" value="TetR_C_3"/>
    <property type="match status" value="1"/>
</dbReference>
<organism evidence="4 5">
    <name type="scientific">Sulfuriferula multivorans</name>
    <dbReference type="NCBI Taxonomy" id="1559896"/>
    <lineage>
        <taxon>Bacteria</taxon>
        <taxon>Pseudomonadati</taxon>
        <taxon>Pseudomonadota</taxon>
        <taxon>Betaproteobacteria</taxon>
        <taxon>Nitrosomonadales</taxon>
        <taxon>Sulfuricellaceae</taxon>
        <taxon>Sulfuriferula</taxon>
    </lineage>
</organism>
<evidence type="ECO:0000256" key="1">
    <source>
        <dbReference type="ARBA" id="ARBA00023125"/>
    </source>
</evidence>
<dbReference type="SUPFAM" id="SSF48498">
    <property type="entry name" value="Tetracyclin repressor-like, C-terminal domain"/>
    <property type="match status" value="1"/>
</dbReference>
<feature type="DNA-binding region" description="H-T-H motif" evidence="2">
    <location>
        <begin position="34"/>
        <end position="53"/>
    </location>
</feature>
<keyword evidence="5" id="KW-1185">Reference proteome</keyword>
<dbReference type="InterPro" id="IPR036271">
    <property type="entry name" value="Tet_transcr_reg_TetR-rel_C_sf"/>
</dbReference>
<dbReference type="EMBL" id="BGOW01000020">
    <property type="protein sequence ID" value="GBL46549.1"/>
    <property type="molecule type" value="Genomic_DNA"/>
</dbReference>
<reference evidence="4 5" key="1">
    <citation type="journal article" date="2019" name="Front. Microbiol.">
        <title>Genomes of Neutrophilic Sulfur-Oxidizing Chemolithoautotrophs Representing 9 Proteobacterial Species From 8 Genera.</title>
        <authorList>
            <person name="Watanabe T."/>
            <person name="Kojima H."/>
            <person name="Umezawa K."/>
            <person name="Hori C."/>
            <person name="Takasuka T.E."/>
            <person name="Kato Y."/>
            <person name="Fukui M."/>
        </authorList>
    </citation>
    <scope>NUCLEOTIDE SEQUENCE [LARGE SCALE GENOMIC DNA]</scope>
    <source>
        <strain evidence="4 5">TTN</strain>
    </source>
</reference>
<evidence type="ECO:0000259" key="3">
    <source>
        <dbReference type="PROSITE" id="PS50977"/>
    </source>
</evidence>
<proteinExistence type="predicted"/>
<dbReference type="RefSeq" id="WP_223247803.1">
    <property type="nucleotide sequence ID" value="NZ_BGOW01000020.1"/>
</dbReference>
<keyword evidence="1 2" id="KW-0238">DNA-binding</keyword>
<dbReference type="InterPro" id="IPR001647">
    <property type="entry name" value="HTH_TetR"/>
</dbReference>
<feature type="domain" description="HTH tetR-type" evidence="3">
    <location>
        <begin position="11"/>
        <end position="71"/>
    </location>
</feature>
<dbReference type="InterPro" id="IPR009057">
    <property type="entry name" value="Homeodomain-like_sf"/>
</dbReference>
<dbReference type="PANTHER" id="PTHR30328">
    <property type="entry name" value="TRANSCRIPTIONAL REPRESSOR"/>
    <property type="match status" value="1"/>
</dbReference>
<accession>A0A401JFY7</accession>
<evidence type="ECO:0000313" key="5">
    <source>
        <dbReference type="Proteomes" id="UP000286806"/>
    </source>
</evidence>
<protein>
    <submittedName>
        <fullName evidence="4">Transcriptional regulator RutR of pyrimidine catabolism</fullName>
    </submittedName>
</protein>
<dbReference type="Pfam" id="PF00440">
    <property type="entry name" value="TetR_N"/>
    <property type="match status" value="1"/>
</dbReference>
<name>A0A401JFY7_9PROT</name>
<dbReference type="InterPro" id="IPR050109">
    <property type="entry name" value="HTH-type_TetR-like_transc_reg"/>
</dbReference>
<comment type="caution">
    <text evidence="4">The sequence shown here is derived from an EMBL/GenBank/DDBJ whole genome shotgun (WGS) entry which is preliminary data.</text>
</comment>
<sequence>MEGDSKSRIRLSNEANILRAAEHVFARAGFVGATMAEIAECAHIPKSNLHYYFKSKKAIYRAVLANILSLWLAQTDSIHEDNDPRTALTDYIRAKMQLSVTHPDASRVFANEILHGAPEIGDYLREDLRQLVERKAEVIEHWIAQGKMMPVDPKYLFFTIWAATQTYADFDTQICAVLGVQALDAQQMHKATEHLTELLLCGCGIAH</sequence>
<dbReference type="AlphaFoldDB" id="A0A401JFY7"/>
<dbReference type="PRINTS" id="PR00455">
    <property type="entry name" value="HTHTETR"/>
</dbReference>
<dbReference type="Gene3D" id="1.10.10.60">
    <property type="entry name" value="Homeodomain-like"/>
    <property type="match status" value="1"/>
</dbReference>
<dbReference type="Proteomes" id="UP000286806">
    <property type="component" value="Unassembled WGS sequence"/>
</dbReference>
<evidence type="ECO:0000256" key="2">
    <source>
        <dbReference type="PROSITE-ProRule" id="PRU00335"/>
    </source>
</evidence>
<dbReference type="SUPFAM" id="SSF46689">
    <property type="entry name" value="Homeodomain-like"/>
    <property type="match status" value="1"/>
</dbReference>
<dbReference type="GO" id="GO:0045892">
    <property type="term" value="P:negative regulation of DNA-templated transcription"/>
    <property type="evidence" value="ECO:0007669"/>
    <property type="project" value="InterPro"/>
</dbReference>